<protein>
    <submittedName>
        <fullName evidence="2">Epoxide hydrolase</fullName>
    </submittedName>
</protein>
<dbReference type="SUPFAM" id="SSF53474">
    <property type="entry name" value="alpha/beta-Hydrolases"/>
    <property type="match status" value="1"/>
</dbReference>
<name>A0A242N556_CABSO</name>
<proteinExistence type="predicted"/>
<organism evidence="2 3">
    <name type="scientific">Caballeronia sordidicola</name>
    <name type="common">Burkholderia sordidicola</name>
    <dbReference type="NCBI Taxonomy" id="196367"/>
    <lineage>
        <taxon>Bacteria</taxon>
        <taxon>Pseudomonadati</taxon>
        <taxon>Pseudomonadota</taxon>
        <taxon>Betaproteobacteria</taxon>
        <taxon>Burkholderiales</taxon>
        <taxon>Burkholderiaceae</taxon>
        <taxon>Caballeronia</taxon>
    </lineage>
</organism>
<dbReference type="GO" id="GO:0016787">
    <property type="term" value="F:hydrolase activity"/>
    <property type="evidence" value="ECO:0007669"/>
    <property type="project" value="UniProtKB-KW"/>
</dbReference>
<dbReference type="Gene3D" id="3.40.50.1820">
    <property type="entry name" value="alpha/beta hydrolase"/>
    <property type="match status" value="1"/>
</dbReference>
<feature type="domain" description="AB hydrolase-1" evidence="1">
    <location>
        <begin position="45"/>
        <end position="298"/>
    </location>
</feature>
<comment type="caution">
    <text evidence="2">The sequence shown here is derived from an EMBL/GenBank/DDBJ whole genome shotgun (WGS) entry which is preliminary data.</text>
</comment>
<evidence type="ECO:0000313" key="2">
    <source>
        <dbReference type="EMBL" id="OTP78296.1"/>
    </source>
</evidence>
<dbReference type="InterPro" id="IPR000073">
    <property type="entry name" value="AB_hydrolase_1"/>
</dbReference>
<dbReference type="InterPro" id="IPR050266">
    <property type="entry name" value="AB_hydrolase_sf"/>
</dbReference>
<dbReference type="InterPro" id="IPR029058">
    <property type="entry name" value="AB_hydrolase_fold"/>
</dbReference>
<sequence>MAHSREIRHAPAGTIHPQDGVMLKNIATGLLDIAYEEQGDPNGWPVILSHGFPYDIHAYDDVTPRLTAQGARVLTPYLRGYGPTRFLASTTRRSGQQAALGADLRALLDALQIEQAVLGGYDWGGRASCIVAALYPARARGLVSVNGYNIQNLAAATQPESPEKEYRLWYQYYFHGERGRAGLSENRREFCRLLWSLWSPTWHFNDDTYARSAAAFDNPDFVDVVIHSYRHRYGLVDGDPQFDDIERRLAVMPSITVPAITLQGDADGVSPPGGSQAGLKRFTGRHENRVVPNAGHNLAQEAPDAFADAILEVNAWAG</sequence>
<dbReference type="Pfam" id="PF00561">
    <property type="entry name" value="Abhydrolase_1"/>
    <property type="match status" value="1"/>
</dbReference>
<keyword evidence="2" id="KW-0378">Hydrolase</keyword>
<evidence type="ECO:0000259" key="1">
    <source>
        <dbReference type="Pfam" id="PF00561"/>
    </source>
</evidence>
<dbReference type="AlphaFoldDB" id="A0A242N556"/>
<dbReference type="EMBL" id="NBTZ01000026">
    <property type="protein sequence ID" value="OTP78296.1"/>
    <property type="molecule type" value="Genomic_DNA"/>
</dbReference>
<gene>
    <name evidence="2" type="ORF">PAMC26577_06555</name>
</gene>
<dbReference type="InterPro" id="IPR000639">
    <property type="entry name" value="Epox_hydrolase-like"/>
</dbReference>
<evidence type="ECO:0000313" key="3">
    <source>
        <dbReference type="Proteomes" id="UP000195221"/>
    </source>
</evidence>
<reference evidence="2 3" key="1">
    <citation type="submission" date="2017-03" db="EMBL/GenBank/DDBJ databases">
        <title>Genome analysis of strain PAMC 26577.</title>
        <authorList>
            <person name="Oh H.-M."/>
            <person name="Yang J.-A."/>
        </authorList>
    </citation>
    <scope>NUCLEOTIDE SEQUENCE [LARGE SCALE GENOMIC DNA]</scope>
    <source>
        <strain evidence="2 3">PAMC 26577</strain>
    </source>
</reference>
<dbReference type="Proteomes" id="UP000195221">
    <property type="component" value="Unassembled WGS sequence"/>
</dbReference>
<dbReference type="PANTHER" id="PTHR43798">
    <property type="entry name" value="MONOACYLGLYCEROL LIPASE"/>
    <property type="match status" value="1"/>
</dbReference>
<accession>A0A242N556</accession>
<dbReference type="PRINTS" id="PR00412">
    <property type="entry name" value="EPOXHYDRLASE"/>
</dbReference>